<dbReference type="InterPro" id="IPR055355">
    <property type="entry name" value="ZP-C"/>
</dbReference>
<evidence type="ECO:0000256" key="2">
    <source>
        <dbReference type="SAM" id="Phobius"/>
    </source>
</evidence>
<keyword evidence="2" id="KW-0472">Membrane</keyword>
<evidence type="ECO:0000313" key="5">
    <source>
        <dbReference type="Proteomes" id="UP001642540"/>
    </source>
</evidence>
<dbReference type="PROSITE" id="PS51034">
    <property type="entry name" value="ZP_2"/>
    <property type="match status" value="1"/>
</dbReference>
<reference evidence="4 5" key="1">
    <citation type="submission" date="2024-08" db="EMBL/GenBank/DDBJ databases">
        <authorList>
            <person name="Cucini C."/>
            <person name="Frati F."/>
        </authorList>
    </citation>
    <scope>NUCLEOTIDE SEQUENCE [LARGE SCALE GENOMIC DNA]</scope>
</reference>
<dbReference type="Proteomes" id="UP001642540">
    <property type="component" value="Unassembled WGS sequence"/>
</dbReference>
<feature type="transmembrane region" description="Helical" evidence="2">
    <location>
        <begin position="622"/>
        <end position="645"/>
    </location>
</feature>
<sequence>MRDKRFSSKRARMLEPSIRTCCDSKMLASVNFNSITSQHRRRRGLISRTIWTYSKSLTLFLQCFILVIISQVATCDKSPSKNIQDQIAAENRIGPYPPGLDEAWPVQAHHDMPQIKILQVQCEKSYMRVNIEFDRPFYGMIFSKGHYSDPHCVHLAPGSGHLSATFDIYLNACGMTSSANNNGGYGPAPSGTFIENTIIIQYDPLVQEVWDQARKLRCTWYDFYEKSVTFRPFQVDMLHAVTANFLGDNLQCWMQIQVGKGPWASEVSGIVKIGQTMTMVLAIKDDENKFDMLVRNCVAHDGKRAPIQLVDQYGCVTRPKIMSRFHKIKNFGASASVVSYAYFQAFKFPDSMNVHFQCVIQVCRFQCPEPKCGGEELYGPPGLPPLGLPDPRIPLGAYSENKEKVAGSPQASTEDEPEAAQSIQTPQKVPAPPQTPSQQKLQNHLPHPPPSPPGPFNKQQLGGSRPMPPHPSNVMLPPPPRGLAPNYPNVKREGTVADVVEEEDDEEEEEDEHEPSFSALGGRPRSVDFEKLERQQQAHTRKRRTADKHPDDHHIVVRFSHVYKREAQEMTDVETTRVIQVVAPGDVAFNLGGASNASAESVVIETTNRSDIDGICMSVSSFVGGLVMLLLLLVVASLVAAFLFVRVRSIHRKTAIFANGFDNPDYLKHQAGAN</sequence>
<feature type="compositionally biased region" description="Basic and acidic residues" evidence="1">
    <location>
        <begin position="525"/>
        <end position="536"/>
    </location>
</feature>
<organism evidence="4 5">
    <name type="scientific">Orchesella dallaii</name>
    <dbReference type="NCBI Taxonomy" id="48710"/>
    <lineage>
        <taxon>Eukaryota</taxon>
        <taxon>Metazoa</taxon>
        <taxon>Ecdysozoa</taxon>
        <taxon>Arthropoda</taxon>
        <taxon>Hexapoda</taxon>
        <taxon>Collembola</taxon>
        <taxon>Entomobryomorpha</taxon>
        <taxon>Entomobryoidea</taxon>
        <taxon>Orchesellidae</taxon>
        <taxon>Orchesellinae</taxon>
        <taxon>Orchesella</taxon>
    </lineage>
</organism>
<dbReference type="PANTHER" id="PTHR46560:SF2">
    <property type="entry name" value="DUSKY-LIKE, ISOFORM A"/>
    <property type="match status" value="1"/>
</dbReference>
<feature type="compositionally biased region" description="Acidic residues" evidence="1">
    <location>
        <begin position="499"/>
        <end position="513"/>
    </location>
</feature>
<gene>
    <name evidence="4" type="ORF">ODALV1_LOCUS3119</name>
</gene>
<feature type="region of interest" description="Disordered" evidence="1">
    <location>
        <begin position="401"/>
        <end position="551"/>
    </location>
</feature>
<proteinExistence type="predicted"/>
<dbReference type="SMART" id="SM00241">
    <property type="entry name" value="ZP"/>
    <property type="match status" value="1"/>
</dbReference>
<keyword evidence="2" id="KW-0812">Transmembrane</keyword>
<dbReference type="Pfam" id="PF00100">
    <property type="entry name" value="Zona_pellucida"/>
    <property type="match status" value="1"/>
</dbReference>
<evidence type="ECO:0000313" key="4">
    <source>
        <dbReference type="EMBL" id="CAL8075258.1"/>
    </source>
</evidence>
<comment type="caution">
    <text evidence="4">The sequence shown here is derived from an EMBL/GenBank/DDBJ whole genome shotgun (WGS) entry which is preliminary data.</text>
</comment>
<feature type="compositionally biased region" description="Pro residues" evidence="1">
    <location>
        <begin position="466"/>
        <end position="482"/>
    </location>
</feature>
<dbReference type="InterPro" id="IPR056953">
    <property type="entry name" value="CUT_N"/>
</dbReference>
<feature type="transmembrane region" description="Helical" evidence="2">
    <location>
        <begin position="50"/>
        <end position="73"/>
    </location>
</feature>
<evidence type="ECO:0000259" key="3">
    <source>
        <dbReference type="PROSITE" id="PS51034"/>
    </source>
</evidence>
<dbReference type="InterPro" id="IPR001507">
    <property type="entry name" value="ZP_dom"/>
</dbReference>
<name>A0ABP1PVI8_9HEXA</name>
<keyword evidence="2" id="KW-1133">Transmembrane helix</keyword>
<feature type="compositionally biased region" description="Pro residues" evidence="1">
    <location>
        <begin position="446"/>
        <end position="455"/>
    </location>
</feature>
<evidence type="ECO:0000256" key="1">
    <source>
        <dbReference type="SAM" id="MobiDB-lite"/>
    </source>
</evidence>
<accession>A0ABP1PVI8</accession>
<dbReference type="EMBL" id="CAXLJM020000007">
    <property type="protein sequence ID" value="CAL8075258.1"/>
    <property type="molecule type" value="Genomic_DNA"/>
</dbReference>
<dbReference type="Pfam" id="PF25057">
    <property type="entry name" value="CUT_N"/>
    <property type="match status" value="1"/>
</dbReference>
<feature type="domain" description="ZP" evidence="3">
    <location>
        <begin position="121"/>
        <end position="379"/>
    </location>
</feature>
<keyword evidence="5" id="KW-1185">Reference proteome</keyword>
<dbReference type="PANTHER" id="PTHR46560">
    <property type="entry name" value="CYPHER, ISOFORM B"/>
    <property type="match status" value="1"/>
</dbReference>
<protein>
    <recommendedName>
        <fullName evidence="3">ZP domain-containing protein</fullName>
    </recommendedName>
</protein>